<evidence type="ECO:0000313" key="4">
    <source>
        <dbReference type="Proteomes" id="UP000535543"/>
    </source>
</evidence>
<accession>A0A848KGU2</accession>
<dbReference type="EMBL" id="VCQU01000009">
    <property type="protein sequence ID" value="NMN97995.1"/>
    <property type="molecule type" value="Genomic_DNA"/>
</dbReference>
<dbReference type="GO" id="GO:0016787">
    <property type="term" value="F:hydrolase activity"/>
    <property type="evidence" value="ECO:0007669"/>
    <property type="project" value="UniProtKB-KW"/>
</dbReference>
<dbReference type="Gene3D" id="3.40.50.1820">
    <property type="entry name" value="alpha/beta hydrolase"/>
    <property type="match status" value="1"/>
</dbReference>
<keyword evidence="4" id="KW-1185">Reference proteome</keyword>
<dbReference type="InterPro" id="IPR029058">
    <property type="entry name" value="AB_hydrolase_fold"/>
</dbReference>
<gene>
    <name evidence="3" type="ORF">FGL95_23435</name>
</gene>
<dbReference type="AlphaFoldDB" id="A0A848KGU2"/>
<keyword evidence="1 3" id="KW-0378">Hydrolase</keyword>
<dbReference type="Proteomes" id="UP000535543">
    <property type="component" value="Unassembled WGS sequence"/>
</dbReference>
<dbReference type="GO" id="GO:0016020">
    <property type="term" value="C:membrane"/>
    <property type="evidence" value="ECO:0007669"/>
    <property type="project" value="TreeGrafter"/>
</dbReference>
<organism evidence="3 4">
    <name type="scientific">Antrihabitans stalactiti</name>
    <dbReference type="NCBI Taxonomy" id="2584121"/>
    <lineage>
        <taxon>Bacteria</taxon>
        <taxon>Bacillati</taxon>
        <taxon>Actinomycetota</taxon>
        <taxon>Actinomycetes</taxon>
        <taxon>Mycobacteriales</taxon>
        <taxon>Nocardiaceae</taxon>
        <taxon>Antrihabitans</taxon>
    </lineage>
</organism>
<proteinExistence type="predicted"/>
<dbReference type="SUPFAM" id="SSF53474">
    <property type="entry name" value="alpha/beta-Hydrolases"/>
    <property type="match status" value="1"/>
</dbReference>
<protein>
    <submittedName>
        <fullName evidence="3">Alpha/beta fold hydrolase</fullName>
    </submittedName>
</protein>
<dbReference type="PANTHER" id="PTHR43798">
    <property type="entry name" value="MONOACYLGLYCEROL LIPASE"/>
    <property type="match status" value="1"/>
</dbReference>
<dbReference type="PRINTS" id="PR00111">
    <property type="entry name" value="ABHYDROLASE"/>
</dbReference>
<sequence>MIPVVTDDGATLHVRAYGPADAEPIVLCHGWSCRIEIWNPQINALAGRYRVIAYDQRGHGRSTLGKRTPSADVLGDDLATVLDASLRSRKKAVLVGHSMGGITLMAWASRHPDQVRRFASSLLLANTASGQLAQELNILSLGSLVPRIQSTVGKYVVGAPVAIPRGIVTRRAFHYVGLAPQADKEAVDFCHRIVLSCKARARGQWGWALATLDLTEAVEAMAVPTVVLTGEQDRLTPSVHSLRLAEALDRTGMLDKLVVLPGVGHMGNIEAVDAFNDEIVRLRSRRRRPRRLGAAG</sequence>
<evidence type="ECO:0000313" key="3">
    <source>
        <dbReference type="EMBL" id="NMN97995.1"/>
    </source>
</evidence>
<evidence type="ECO:0000259" key="2">
    <source>
        <dbReference type="Pfam" id="PF00561"/>
    </source>
</evidence>
<comment type="caution">
    <text evidence="3">The sequence shown here is derived from an EMBL/GenBank/DDBJ whole genome shotgun (WGS) entry which is preliminary data.</text>
</comment>
<dbReference type="InterPro" id="IPR000073">
    <property type="entry name" value="AB_hydrolase_1"/>
</dbReference>
<reference evidence="3 4" key="1">
    <citation type="submission" date="2019-05" db="EMBL/GenBank/DDBJ databases">
        <authorList>
            <person name="Lee S.D."/>
        </authorList>
    </citation>
    <scope>NUCLEOTIDE SEQUENCE [LARGE SCALE GENOMIC DNA]</scope>
    <source>
        <strain evidence="3 4">YC2-7</strain>
    </source>
</reference>
<dbReference type="Pfam" id="PF00561">
    <property type="entry name" value="Abhydrolase_1"/>
    <property type="match status" value="1"/>
</dbReference>
<name>A0A848KGU2_9NOCA</name>
<evidence type="ECO:0000256" key="1">
    <source>
        <dbReference type="ARBA" id="ARBA00022801"/>
    </source>
</evidence>
<reference evidence="3 4" key="2">
    <citation type="submission" date="2020-06" db="EMBL/GenBank/DDBJ databases">
        <title>Antribacter stalactiti gen. nov., sp. nov., a new member of the family Nacardiaceae isolated from a cave.</title>
        <authorList>
            <person name="Kim I.S."/>
        </authorList>
    </citation>
    <scope>NUCLEOTIDE SEQUENCE [LARGE SCALE GENOMIC DNA]</scope>
    <source>
        <strain evidence="3 4">YC2-7</strain>
    </source>
</reference>
<dbReference type="InterPro" id="IPR050266">
    <property type="entry name" value="AB_hydrolase_sf"/>
</dbReference>
<feature type="domain" description="AB hydrolase-1" evidence="2">
    <location>
        <begin position="24"/>
        <end position="271"/>
    </location>
</feature>
<dbReference type="PANTHER" id="PTHR43798:SF31">
    <property type="entry name" value="AB HYDROLASE SUPERFAMILY PROTEIN YCLE"/>
    <property type="match status" value="1"/>
</dbReference>